<reference evidence="2" key="2">
    <citation type="submission" date="2021-04" db="EMBL/GenBank/DDBJ databases">
        <authorList>
            <person name="Gilroy R."/>
        </authorList>
    </citation>
    <scope>NUCLEOTIDE SEQUENCE</scope>
    <source>
        <strain evidence="2">Gambia15-2214</strain>
    </source>
</reference>
<evidence type="ECO:0000256" key="1">
    <source>
        <dbReference type="SAM" id="SignalP"/>
    </source>
</evidence>
<dbReference type="AlphaFoldDB" id="A0A9E2L260"/>
<proteinExistence type="predicted"/>
<sequence length="162" mass="17281">MKKKGLLLAVCLLTGFVVFAKPGDRMYVSVQDCKVKSGTGFFASTVGNLYYGDEIRVVTEKGKWVEVSGVSLVSKKEVKGWVPSDVLTKKKIVAQNGKAGVSASAEELALAGKGFSAEIEGAFSKGAKAQAYAVVDRVESIKVLEAQLRDFIQEGALNEGEE</sequence>
<evidence type="ECO:0000313" key="2">
    <source>
        <dbReference type="EMBL" id="MBU3850208.1"/>
    </source>
</evidence>
<feature type="chain" id="PRO_5038914283" description="SH3b domain-containing protein" evidence="1">
    <location>
        <begin position="21"/>
        <end position="162"/>
    </location>
</feature>
<feature type="signal peptide" evidence="1">
    <location>
        <begin position="1"/>
        <end position="20"/>
    </location>
</feature>
<reference evidence="2" key="1">
    <citation type="journal article" date="2021" name="PeerJ">
        <title>Extensive microbial diversity within the chicken gut microbiome revealed by metagenomics and culture.</title>
        <authorList>
            <person name="Gilroy R."/>
            <person name="Ravi A."/>
            <person name="Getino M."/>
            <person name="Pursley I."/>
            <person name="Horton D.L."/>
            <person name="Alikhan N.F."/>
            <person name="Baker D."/>
            <person name="Gharbi K."/>
            <person name="Hall N."/>
            <person name="Watson M."/>
            <person name="Adriaenssens E.M."/>
            <person name="Foster-Nyarko E."/>
            <person name="Jarju S."/>
            <person name="Secka A."/>
            <person name="Antonio M."/>
            <person name="Oren A."/>
            <person name="Chaudhuri R.R."/>
            <person name="La Ragione R."/>
            <person name="Hildebrand F."/>
            <person name="Pallen M.J."/>
        </authorList>
    </citation>
    <scope>NUCLEOTIDE SEQUENCE</scope>
    <source>
        <strain evidence="2">Gambia15-2214</strain>
    </source>
</reference>
<evidence type="ECO:0008006" key="4">
    <source>
        <dbReference type="Google" id="ProtNLM"/>
    </source>
</evidence>
<dbReference type="Gene3D" id="2.30.30.40">
    <property type="entry name" value="SH3 Domains"/>
    <property type="match status" value="1"/>
</dbReference>
<dbReference type="Proteomes" id="UP000823914">
    <property type="component" value="Unassembled WGS sequence"/>
</dbReference>
<protein>
    <recommendedName>
        <fullName evidence="4">SH3b domain-containing protein</fullName>
    </recommendedName>
</protein>
<gene>
    <name evidence="2" type="ORF">IAA16_06545</name>
</gene>
<comment type="caution">
    <text evidence="2">The sequence shown here is derived from an EMBL/GenBank/DDBJ whole genome shotgun (WGS) entry which is preliminary data.</text>
</comment>
<evidence type="ECO:0000313" key="3">
    <source>
        <dbReference type="Proteomes" id="UP000823914"/>
    </source>
</evidence>
<keyword evidence="1" id="KW-0732">Signal</keyword>
<dbReference type="EMBL" id="JAHLFV010000157">
    <property type="protein sequence ID" value="MBU3850208.1"/>
    <property type="molecule type" value="Genomic_DNA"/>
</dbReference>
<accession>A0A9E2L260</accession>
<name>A0A9E2L260_9SPIR</name>
<organism evidence="2 3">
    <name type="scientific">Candidatus Treponema excrementipullorum</name>
    <dbReference type="NCBI Taxonomy" id="2838768"/>
    <lineage>
        <taxon>Bacteria</taxon>
        <taxon>Pseudomonadati</taxon>
        <taxon>Spirochaetota</taxon>
        <taxon>Spirochaetia</taxon>
        <taxon>Spirochaetales</taxon>
        <taxon>Treponemataceae</taxon>
        <taxon>Treponema</taxon>
    </lineage>
</organism>